<dbReference type="AlphaFoldDB" id="A0A816IAE7"/>
<evidence type="ECO:0000256" key="2">
    <source>
        <dbReference type="ARBA" id="ARBA00023242"/>
    </source>
</evidence>
<dbReference type="EMBL" id="HG994367">
    <property type="protein sequence ID" value="CAF1703107.1"/>
    <property type="molecule type" value="Genomic_DNA"/>
</dbReference>
<gene>
    <name evidence="5" type="ORF">DARMORV10_C03P39780.1</name>
</gene>
<organism evidence="5">
    <name type="scientific">Brassica napus</name>
    <name type="common">Rape</name>
    <dbReference type="NCBI Taxonomy" id="3708"/>
    <lineage>
        <taxon>Eukaryota</taxon>
        <taxon>Viridiplantae</taxon>
        <taxon>Streptophyta</taxon>
        <taxon>Embryophyta</taxon>
        <taxon>Tracheophyta</taxon>
        <taxon>Spermatophyta</taxon>
        <taxon>Magnoliopsida</taxon>
        <taxon>eudicotyledons</taxon>
        <taxon>Gunneridae</taxon>
        <taxon>Pentapetalae</taxon>
        <taxon>rosids</taxon>
        <taxon>malvids</taxon>
        <taxon>Brassicales</taxon>
        <taxon>Brassicaceae</taxon>
        <taxon>Brassiceae</taxon>
        <taxon>Brassica</taxon>
    </lineage>
</organism>
<feature type="domain" description="NUC153" evidence="4">
    <location>
        <begin position="55"/>
        <end position="78"/>
    </location>
</feature>
<evidence type="ECO:0000313" key="5">
    <source>
        <dbReference type="EMBL" id="CAF1703107.1"/>
    </source>
</evidence>
<feature type="compositionally biased region" description="Basic and acidic residues" evidence="3">
    <location>
        <begin position="89"/>
        <end position="107"/>
    </location>
</feature>
<evidence type="ECO:0000259" key="4">
    <source>
        <dbReference type="Pfam" id="PF08159"/>
    </source>
</evidence>
<reference evidence="5" key="1">
    <citation type="submission" date="2021-01" db="EMBL/GenBank/DDBJ databases">
        <authorList>
            <consortium name="Genoscope - CEA"/>
            <person name="William W."/>
        </authorList>
    </citation>
    <scope>NUCLEOTIDE SEQUENCE</scope>
</reference>
<feature type="region of interest" description="Disordered" evidence="3">
    <location>
        <begin position="88"/>
        <end position="107"/>
    </location>
</feature>
<evidence type="ECO:0000256" key="1">
    <source>
        <dbReference type="ARBA" id="ARBA00004604"/>
    </source>
</evidence>
<protein>
    <submittedName>
        <fullName evidence="5">(rape) hypothetical protein</fullName>
    </submittedName>
</protein>
<feature type="non-terminal residue" evidence="5">
    <location>
        <position position="1"/>
    </location>
</feature>
<sequence length="136" mass="15612">DDDNKKKEKGLEKKVAAVERRNIAELESKKLYNIIKGKGREMTDEKILWADPDDDSRFAAAISDHKYALDPTNPWFKRSLTYFKQIAQKQKEDPTSHEQVKAKETKSKEELSLGMMACWQLGKGLAQLMKKKAKAN</sequence>
<dbReference type="InterPro" id="IPR012580">
    <property type="entry name" value="NUC153"/>
</dbReference>
<proteinExistence type="predicted"/>
<dbReference type="Proteomes" id="UP001295469">
    <property type="component" value="Chromosome C03"/>
</dbReference>
<comment type="subcellular location">
    <subcellularLocation>
        <location evidence="1">Nucleus</location>
        <location evidence="1">Nucleolus</location>
    </subcellularLocation>
</comment>
<name>A0A816IAE7_BRANA</name>
<accession>A0A816IAE7</accession>
<evidence type="ECO:0000256" key="3">
    <source>
        <dbReference type="SAM" id="MobiDB-lite"/>
    </source>
</evidence>
<dbReference type="GO" id="GO:0005730">
    <property type="term" value="C:nucleolus"/>
    <property type="evidence" value="ECO:0007669"/>
    <property type="project" value="UniProtKB-SubCell"/>
</dbReference>
<keyword evidence="2" id="KW-0539">Nucleus</keyword>
<dbReference type="Pfam" id="PF08159">
    <property type="entry name" value="NUC153"/>
    <property type="match status" value="1"/>
</dbReference>